<accession>A0A6A1UMK8</accession>
<dbReference type="AlphaFoldDB" id="A0A6A1UMK8"/>
<dbReference type="PANTHER" id="PTHR47584:SF14">
    <property type="entry name" value="L10-INTERACTING MYB DOMAIN-CONTAINING PROTEIN-LIKE"/>
    <property type="match status" value="1"/>
</dbReference>
<dbReference type="EMBL" id="RXIC02000169">
    <property type="protein sequence ID" value="KAB1200390.1"/>
    <property type="molecule type" value="Genomic_DNA"/>
</dbReference>
<sequence length="211" mass="23616">MLPPSCENGLPNYKIMCKLFLVSTATEKFYHASTTSPPDTDYERDIKDDLIGSGIDDSHDPSNTSAPSSAQPPLTLPTNSAKSDIDSTSSVHHCNKRSKGNSVADTNSMALLKFVGAQNRHNDILEQRVAMKSKSHGMTGPSEDEYDVANDLYSKCLLLMQSVMQEDDNNVFLKEWKELENIFAQKVFLVMTDSQRKAWLYSLWIELRVCS</sequence>
<organism evidence="2 3">
    <name type="scientific">Morella rubra</name>
    <name type="common">Chinese bayberry</name>
    <dbReference type="NCBI Taxonomy" id="262757"/>
    <lineage>
        <taxon>Eukaryota</taxon>
        <taxon>Viridiplantae</taxon>
        <taxon>Streptophyta</taxon>
        <taxon>Embryophyta</taxon>
        <taxon>Tracheophyta</taxon>
        <taxon>Spermatophyta</taxon>
        <taxon>Magnoliopsida</taxon>
        <taxon>eudicotyledons</taxon>
        <taxon>Gunneridae</taxon>
        <taxon>Pentapetalae</taxon>
        <taxon>rosids</taxon>
        <taxon>fabids</taxon>
        <taxon>Fagales</taxon>
        <taxon>Myricaceae</taxon>
        <taxon>Morella</taxon>
    </lineage>
</organism>
<evidence type="ECO:0000256" key="1">
    <source>
        <dbReference type="SAM" id="MobiDB-lite"/>
    </source>
</evidence>
<feature type="region of interest" description="Disordered" evidence="1">
    <location>
        <begin position="31"/>
        <end position="102"/>
    </location>
</feature>
<proteinExistence type="predicted"/>
<dbReference type="OrthoDB" id="1542785at2759"/>
<gene>
    <name evidence="2" type="ORF">CJ030_MR0G007456</name>
</gene>
<evidence type="ECO:0000313" key="3">
    <source>
        <dbReference type="Proteomes" id="UP000516437"/>
    </source>
</evidence>
<keyword evidence="3" id="KW-1185">Reference proteome</keyword>
<reference evidence="2 3" key="1">
    <citation type="journal article" date="2019" name="Plant Biotechnol. J.">
        <title>The red bayberry genome and genetic basis of sex determination.</title>
        <authorList>
            <person name="Jia H.M."/>
            <person name="Jia H.J."/>
            <person name="Cai Q.L."/>
            <person name="Wang Y."/>
            <person name="Zhao H.B."/>
            <person name="Yang W.F."/>
            <person name="Wang G.Y."/>
            <person name="Li Y.H."/>
            <person name="Zhan D.L."/>
            <person name="Shen Y.T."/>
            <person name="Niu Q.F."/>
            <person name="Chang L."/>
            <person name="Qiu J."/>
            <person name="Zhao L."/>
            <person name="Xie H.B."/>
            <person name="Fu W.Y."/>
            <person name="Jin J."/>
            <person name="Li X.W."/>
            <person name="Jiao Y."/>
            <person name="Zhou C.C."/>
            <person name="Tu T."/>
            <person name="Chai C.Y."/>
            <person name="Gao J.L."/>
            <person name="Fan L.J."/>
            <person name="van de Weg E."/>
            <person name="Wang J.Y."/>
            <person name="Gao Z.S."/>
        </authorList>
    </citation>
    <scope>NUCLEOTIDE SEQUENCE [LARGE SCALE GENOMIC DNA]</scope>
    <source>
        <tissue evidence="2">Leaves</tissue>
    </source>
</reference>
<name>A0A6A1UMK8_9ROSI</name>
<dbReference type="PANTHER" id="PTHR47584">
    <property type="match status" value="1"/>
</dbReference>
<feature type="compositionally biased region" description="Basic and acidic residues" evidence="1">
    <location>
        <begin position="41"/>
        <end position="60"/>
    </location>
</feature>
<dbReference type="InterPro" id="IPR045026">
    <property type="entry name" value="LIMYB"/>
</dbReference>
<comment type="caution">
    <text evidence="2">The sequence shown here is derived from an EMBL/GenBank/DDBJ whole genome shotgun (WGS) entry which is preliminary data.</text>
</comment>
<dbReference type="Proteomes" id="UP000516437">
    <property type="component" value="Unassembled WGS sequence"/>
</dbReference>
<evidence type="ECO:0000313" key="2">
    <source>
        <dbReference type="EMBL" id="KAB1200390.1"/>
    </source>
</evidence>
<feature type="compositionally biased region" description="Polar residues" evidence="1">
    <location>
        <begin position="61"/>
        <end position="92"/>
    </location>
</feature>
<protein>
    <submittedName>
        <fullName evidence="2">Uncharacterized protein</fullName>
    </submittedName>
</protein>